<name>A0A1C7P4V6_9HYPH</name>
<evidence type="ECO:0000256" key="1">
    <source>
        <dbReference type="SAM" id="MobiDB-lite"/>
    </source>
</evidence>
<proteinExistence type="predicted"/>
<evidence type="ECO:0000313" key="2">
    <source>
        <dbReference type="EMBL" id="OBZ96221.1"/>
    </source>
</evidence>
<dbReference type="Pfam" id="PF02620">
    <property type="entry name" value="YceD"/>
    <property type="match status" value="1"/>
</dbReference>
<dbReference type="PATRIC" id="fig|1612624.7.peg.1615"/>
<dbReference type="InterPro" id="IPR003772">
    <property type="entry name" value="YceD"/>
</dbReference>
<reference evidence="2 3" key="1">
    <citation type="journal article" date="2016" name="Syst. Appl. Microbiol.">
        <title>Pararhizobium polonicum sp. nov. isolated from tumors on stone fruit rootstocks.</title>
        <authorList>
            <person name="Pulawska J."/>
            <person name="Kuzmanovic N."/>
            <person name="Willems A."/>
            <person name="Pothier J.F."/>
        </authorList>
    </citation>
    <scope>NUCLEOTIDE SEQUENCE [LARGE SCALE GENOMIC DNA]</scope>
    <source>
        <strain evidence="2 3">F5.1</strain>
    </source>
</reference>
<keyword evidence="3" id="KW-1185">Reference proteome</keyword>
<evidence type="ECO:0000313" key="3">
    <source>
        <dbReference type="Proteomes" id="UP000093111"/>
    </source>
</evidence>
<dbReference type="AlphaFoldDB" id="A0A1C7P4V6"/>
<dbReference type="STRING" id="1612624.ADU59_07660"/>
<gene>
    <name evidence="2" type="ORF">ADU59_07660</name>
</gene>
<accession>A0A1C7P4V6</accession>
<dbReference type="RefSeq" id="WP_068953294.1">
    <property type="nucleotide sequence ID" value="NZ_LGLV01000005.1"/>
</dbReference>
<dbReference type="Proteomes" id="UP000093111">
    <property type="component" value="Unassembled WGS sequence"/>
</dbReference>
<dbReference type="OrthoDB" id="8443793at2"/>
<protein>
    <submittedName>
        <fullName evidence="2">Metal-binding protein</fullName>
    </submittedName>
</protein>
<feature type="region of interest" description="Disordered" evidence="1">
    <location>
        <begin position="153"/>
        <end position="172"/>
    </location>
</feature>
<dbReference type="EMBL" id="LGLV01000005">
    <property type="protein sequence ID" value="OBZ96221.1"/>
    <property type="molecule type" value="Genomic_DNA"/>
</dbReference>
<sequence>MNHDEKPAFSYPVKVGNISANAVTVRLEANEAERTALRDLWSVLEVQSLKAELQIARWKRDGVKIKGRVQAKIVQACVVTLEPVESEIDEPVEAIFVPEGSRLARIAANDSGEMILDPEGPDLPDTFTGDTIDVGLAVTEHAALAIDPYPRKQGASFGERIESSDKDDIRPNPFAVLKDWKKD</sequence>
<feature type="compositionally biased region" description="Basic and acidic residues" evidence="1">
    <location>
        <begin position="159"/>
        <end position="170"/>
    </location>
</feature>
<comment type="caution">
    <text evidence="2">The sequence shown here is derived from an EMBL/GenBank/DDBJ whole genome shotgun (WGS) entry which is preliminary data.</text>
</comment>
<organism evidence="2 3">
    <name type="scientific">Pararhizobium polonicum</name>
    <dbReference type="NCBI Taxonomy" id="1612624"/>
    <lineage>
        <taxon>Bacteria</taxon>
        <taxon>Pseudomonadati</taxon>
        <taxon>Pseudomonadota</taxon>
        <taxon>Alphaproteobacteria</taxon>
        <taxon>Hyphomicrobiales</taxon>
        <taxon>Rhizobiaceae</taxon>
        <taxon>Rhizobium/Agrobacterium group</taxon>
        <taxon>Pararhizobium</taxon>
    </lineage>
</organism>